<reference evidence="1" key="2">
    <citation type="journal article" date="2024" name="Plant">
        <title>Genomic evolution and insights into agronomic trait innovations of Sesamum species.</title>
        <authorList>
            <person name="Miao H."/>
            <person name="Wang L."/>
            <person name="Qu L."/>
            <person name="Liu H."/>
            <person name="Sun Y."/>
            <person name="Le M."/>
            <person name="Wang Q."/>
            <person name="Wei S."/>
            <person name="Zheng Y."/>
            <person name="Lin W."/>
            <person name="Duan Y."/>
            <person name="Cao H."/>
            <person name="Xiong S."/>
            <person name="Wang X."/>
            <person name="Wei L."/>
            <person name="Li C."/>
            <person name="Ma Q."/>
            <person name="Ju M."/>
            <person name="Zhao R."/>
            <person name="Li G."/>
            <person name="Mu C."/>
            <person name="Tian Q."/>
            <person name="Mei H."/>
            <person name="Zhang T."/>
            <person name="Gao T."/>
            <person name="Zhang H."/>
        </authorList>
    </citation>
    <scope>NUCLEOTIDE SEQUENCE</scope>
    <source>
        <strain evidence="1">KEN1</strain>
    </source>
</reference>
<name>A0AAW2VFL9_9LAMI</name>
<gene>
    <name evidence="1" type="ORF">Slati_2968600</name>
</gene>
<comment type="caution">
    <text evidence="1">The sequence shown here is derived from an EMBL/GenBank/DDBJ whole genome shotgun (WGS) entry which is preliminary data.</text>
</comment>
<proteinExistence type="predicted"/>
<evidence type="ECO:0000313" key="1">
    <source>
        <dbReference type="EMBL" id="KAL0427938.1"/>
    </source>
</evidence>
<reference evidence="1" key="1">
    <citation type="submission" date="2020-06" db="EMBL/GenBank/DDBJ databases">
        <authorList>
            <person name="Li T."/>
            <person name="Hu X."/>
            <person name="Zhang T."/>
            <person name="Song X."/>
            <person name="Zhang H."/>
            <person name="Dai N."/>
            <person name="Sheng W."/>
            <person name="Hou X."/>
            <person name="Wei L."/>
        </authorList>
    </citation>
    <scope>NUCLEOTIDE SEQUENCE</scope>
    <source>
        <strain evidence="1">KEN1</strain>
        <tissue evidence="1">Leaf</tissue>
    </source>
</reference>
<organism evidence="1">
    <name type="scientific">Sesamum latifolium</name>
    <dbReference type="NCBI Taxonomy" id="2727402"/>
    <lineage>
        <taxon>Eukaryota</taxon>
        <taxon>Viridiplantae</taxon>
        <taxon>Streptophyta</taxon>
        <taxon>Embryophyta</taxon>
        <taxon>Tracheophyta</taxon>
        <taxon>Spermatophyta</taxon>
        <taxon>Magnoliopsida</taxon>
        <taxon>eudicotyledons</taxon>
        <taxon>Gunneridae</taxon>
        <taxon>Pentapetalae</taxon>
        <taxon>asterids</taxon>
        <taxon>lamiids</taxon>
        <taxon>Lamiales</taxon>
        <taxon>Pedaliaceae</taxon>
        <taxon>Sesamum</taxon>
    </lineage>
</organism>
<dbReference type="EMBL" id="JACGWN010000010">
    <property type="protein sequence ID" value="KAL0427938.1"/>
    <property type="molecule type" value="Genomic_DNA"/>
</dbReference>
<dbReference type="AlphaFoldDB" id="A0AAW2VFL9"/>
<accession>A0AAW2VFL9</accession>
<sequence>MRSDCKILSKSDSCKSNFPSQKSVIFPLPTVSKLASSRPGELAPSELVAGDPASSRDAELATCELAICKLVALSIQWTTFS</sequence>
<protein>
    <submittedName>
        <fullName evidence="1">Uncharacterized protein</fullName>
    </submittedName>
</protein>